<evidence type="ECO:0000256" key="5">
    <source>
        <dbReference type="SAM" id="Phobius"/>
    </source>
</evidence>
<comment type="caution">
    <text evidence="6">The sequence shown here is derived from an EMBL/GenBank/DDBJ whole genome shotgun (WGS) entry which is preliminary data.</text>
</comment>
<keyword evidence="7" id="KW-1185">Reference proteome</keyword>
<keyword evidence="2 4" id="KW-0119">Carbohydrate metabolism</keyword>
<evidence type="ECO:0000313" key="6">
    <source>
        <dbReference type="EMBL" id="GMH02117.1"/>
    </source>
</evidence>
<dbReference type="Proteomes" id="UP001279734">
    <property type="component" value="Unassembled WGS sequence"/>
</dbReference>
<keyword evidence="5" id="KW-1133">Transmembrane helix</keyword>
<dbReference type="InterPro" id="IPR024746">
    <property type="entry name" value="Glyco_hydro_100"/>
</dbReference>
<name>A0AAD3S0I7_NEPGR</name>
<dbReference type="AlphaFoldDB" id="A0AAD3S0I7"/>
<dbReference type="PANTHER" id="PTHR31916">
    <property type="match status" value="1"/>
</dbReference>
<dbReference type="EC" id="3.2.1.26" evidence="4"/>
<feature type="transmembrane region" description="Helical" evidence="5">
    <location>
        <begin position="124"/>
        <end position="145"/>
    </location>
</feature>
<sequence>MFASFKVQPDLLDDVILPLKKILDPNSSNAAIGCIAPVDPKLWWIIQLHAYERSFGDLLVQERVDVQIGIQRILKICLASGFDMFQTLLVTDEDESHNLTQALNNLMVALSFHVKELNHLRATAILMIVVMVMSIIASIAIVSFGEGTSLALARNFRPPYPISIAGRNNVRHSQLDRNASRQQRACSSFADDFKPCAPSKSSGKLQEWFHEDLASPMLSSGVCTKAFQFEVSSTPGSIVPTITAANNTTLKGQRSPYDLKIAPYDTIQLKHAPSWPI</sequence>
<accession>A0AAD3S0I7</accession>
<comment type="function">
    <text evidence="4">Invertase that cleaves sucrose into glucose and fructose.</text>
</comment>
<protein>
    <recommendedName>
        <fullName evidence="4">Alkaline/neutral invertase</fullName>
        <ecNumber evidence="4">3.2.1.26</ecNumber>
    </recommendedName>
</protein>
<organism evidence="6 7">
    <name type="scientific">Nepenthes gracilis</name>
    <name type="common">Slender pitcher plant</name>
    <dbReference type="NCBI Taxonomy" id="150966"/>
    <lineage>
        <taxon>Eukaryota</taxon>
        <taxon>Viridiplantae</taxon>
        <taxon>Streptophyta</taxon>
        <taxon>Embryophyta</taxon>
        <taxon>Tracheophyta</taxon>
        <taxon>Spermatophyta</taxon>
        <taxon>Magnoliopsida</taxon>
        <taxon>eudicotyledons</taxon>
        <taxon>Gunneridae</taxon>
        <taxon>Pentapetalae</taxon>
        <taxon>Caryophyllales</taxon>
        <taxon>Nepenthaceae</taxon>
        <taxon>Nepenthes</taxon>
    </lineage>
</organism>
<evidence type="ECO:0000256" key="2">
    <source>
        <dbReference type="ARBA" id="ARBA00023277"/>
    </source>
</evidence>
<keyword evidence="5" id="KW-0812">Transmembrane</keyword>
<dbReference type="PANTHER" id="PTHR31916:SF28">
    <property type="entry name" value="NEUTRAL_ALKALINE INVERTASE 3, CHLOROPLASTIC"/>
    <property type="match status" value="1"/>
</dbReference>
<dbReference type="GO" id="GO:0033926">
    <property type="term" value="F:endo-alpha-N-acetylgalactosaminidase activity"/>
    <property type="evidence" value="ECO:0007669"/>
    <property type="project" value="UniProtKB-UniRule"/>
</dbReference>
<evidence type="ECO:0000256" key="3">
    <source>
        <dbReference type="ARBA" id="ARBA00023295"/>
    </source>
</evidence>
<dbReference type="GO" id="GO:0005987">
    <property type="term" value="P:sucrose catabolic process"/>
    <property type="evidence" value="ECO:0007669"/>
    <property type="project" value="TreeGrafter"/>
</dbReference>
<evidence type="ECO:0000313" key="7">
    <source>
        <dbReference type="Proteomes" id="UP001279734"/>
    </source>
</evidence>
<keyword evidence="1 4" id="KW-0378">Hydrolase</keyword>
<keyword evidence="5" id="KW-0472">Membrane</keyword>
<proteinExistence type="inferred from homology"/>
<dbReference type="EMBL" id="BSYO01000003">
    <property type="protein sequence ID" value="GMH02117.1"/>
    <property type="molecule type" value="Genomic_DNA"/>
</dbReference>
<dbReference type="Pfam" id="PF12899">
    <property type="entry name" value="Glyco_hydro_100"/>
    <property type="match status" value="1"/>
</dbReference>
<evidence type="ECO:0000256" key="1">
    <source>
        <dbReference type="ARBA" id="ARBA00022801"/>
    </source>
</evidence>
<dbReference type="GO" id="GO:0004575">
    <property type="term" value="F:sucrose alpha-glucosidase activity"/>
    <property type="evidence" value="ECO:0007669"/>
    <property type="project" value="TreeGrafter"/>
</dbReference>
<gene>
    <name evidence="6" type="ORF">Nepgr_003956</name>
</gene>
<comment type="catalytic activity">
    <reaction evidence="4">
        <text>Hydrolysis of terminal non-reducing beta-D-fructofuranoside residues in beta-D-fructofuranosides.</text>
        <dbReference type="EC" id="3.2.1.26"/>
    </reaction>
</comment>
<reference evidence="6" key="1">
    <citation type="submission" date="2023-05" db="EMBL/GenBank/DDBJ databases">
        <title>Nepenthes gracilis genome sequencing.</title>
        <authorList>
            <person name="Fukushima K."/>
        </authorList>
    </citation>
    <scope>NUCLEOTIDE SEQUENCE</scope>
    <source>
        <strain evidence="6">SING2019-196</strain>
    </source>
</reference>
<evidence type="ECO:0000256" key="4">
    <source>
        <dbReference type="RuleBase" id="RU367047"/>
    </source>
</evidence>
<keyword evidence="3 4" id="KW-0326">Glycosidase</keyword>
<comment type="similarity">
    <text evidence="4">Belongs to the glycosyl hydrolase 100 family.</text>
</comment>